<dbReference type="PIRSF" id="PIRSF025560">
    <property type="entry name" value="UCP025560"/>
    <property type="match status" value="1"/>
</dbReference>
<dbReference type="Proteomes" id="UP000005856">
    <property type="component" value="Unassembled WGS sequence"/>
</dbReference>
<accession>A6EV80</accession>
<dbReference type="AlphaFoldDB" id="A6EV80"/>
<name>A6EV80_9GAMM</name>
<evidence type="ECO:0000313" key="2">
    <source>
        <dbReference type="Proteomes" id="UP000005856"/>
    </source>
</evidence>
<organism evidence="1 2">
    <name type="scientific">Marinobacter algicola DG893</name>
    <dbReference type="NCBI Taxonomy" id="443152"/>
    <lineage>
        <taxon>Bacteria</taxon>
        <taxon>Pseudomonadati</taxon>
        <taxon>Pseudomonadota</taxon>
        <taxon>Gammaproteobacteria</taxon>
        <taxon>Pseudomonadales</taxon>
        <taxon>Marinobacteraceae</taxon>
        <taxon>Marinobacter</taxon>
    </lineage>
</organism>
<protein>
    <recommendedName>
        <fullName evidence="3">DUF1318 domain-containing protein</fullName>
    </recommendedName>
</protein>
<dbReference type="eggNOG" id="COG3784">
    <property type="taxonomic scope" value="Bacteria"/>
</dbReference>
<comment type="caution">
    <text evidence="1">The sequence shown here is derived from an EMBL/GenBank/DDBJ whole genome shotgun (WGS) entry which is preliminary data.</text>
</comment>
<gene>
    <name evidence="1" type="ORF">MDG893_11026</name>
</gene>
<dbReference type="STRING" id="443152.MDG893_11026"/>
<reference evidence="1 2" key="1">
    <citation type="submission" date="2007-06" db="EMBL/GenBank/DDBJ databases">
        <authorList>
            <person name="Green D."/>
            <person name="Ferriera S."/>
            <person name="Johnson J."/>
            <person name="Kravitz S."/>
            <person name="Beeson K."/>
            <person name="Sutton G."/>
            <person name="Rogers Y.-H."/>
            <person name="Friedman R."/>
            <person name="Frazier M."/>
            <person name="Venter J.C."/>
        </authorList>
    </citation>
    <scope>NUCLEOTIDE SEQUENCE [LARGE SCALE GENOMIC DNA]</scope>
    <source>
        <strain evidence="1 2">DG893</strain>
    </source>
</reference>
<proteinExistence type="predicted"/>
<keyword evidence="2" id="KW-1185">Reference proteome</keyword>
<dbReference type="Pfam" id="PF07027">
    <property type="entry name" value="DUF1318"/>
    <property type="match status" value="1"/>
</dbReference>
<dbReference type="InterPro" id="IPR008309">
    <property type="entry name" value="YdbL"/>
</dbReference>
<dbReference type="EMBL" id="ABCP01000001">
    <property type="protein sequence ID" value="EDM49729.1"/>
    <property type="molecule type" value="Genomic_DNA"/>
</dbReference>
<evidence type="ECO:0008006" key="3">
    <source>
        <dbReference type="Google" id="ProtNLM"/>
    </source>
</evidence>
<sequence length="124" mass="13385">MVNSESRESLMKRFSKLGAFILVLCLAIPAAAMGLQEAKSQLDTAKQQGLVGETPTGYLDVVKASGNAQGIVDAINQARRAEYARIAEKHDIPVTQVETVAGQKALEKTPSGQYILKDGQWVKK</sequence>
<evidence type="ECO:0000313" key="1">
    <source>
        <dbReference type="EMBL" id="EDM49729.1"/>
    </source>
</evidence>